<dbReference type="EMBL" id="JBHMDM010000007">
    <property type="protein sequence ID" value="MFB9378249.1"/>
    <property type="molecule type" value="Genomic_DNA"/>
</dbReference>
<feature type="region of interest" description="Disordered" evidence="14">
    <location>
        <begin position="1"/>
        <end position="37"/>
    </location>
</feature>
<keyword evidence="4" id="KW-0547">Nucleotide-binding</keyword>
<comment type="catalytic activity">
    <reaction evidence="11">
        <text>dibenzothiophene + FMNH2 + O2 = dibenzothiophene 5-oxide + FMN + H2O + H(+)</text>
        <dbReference type="Rhea" id="RHEA:49076"/>
        <dbReference type="ChEBI" id="CHEBI:15377"/>
        <dbReference type="ChEBI" id="CHEBI:15378"/>
        <dbReference type="ChEBI" id="CHEBI:15379"/>
        <dbReference type="ChEBI" id="CHEBI:23681"/>
        <dbReference type="ChEBI" id="CHEBI:23683"/>
        <dbReference type="ChEBI" id="CHEBI:57618"/>
        <dbReference type="ChEBI" id="CHEBI:58210"/>
    </reaction>
</comment>
<dbReference type="Pfam" id="PF08028">
    <property type="entry name" value="Acyl-CoA_dh_2"/>
    <property type="match status" value="1"/>
</dbReference>
<keyword evidence="3" id="KW-0288">FMN</keyword>
<dbReference type="PANTHER" id="PTHR43884:SF12">
    <property type="entry name" value="ISOVALERYL-COA DEHYDROGENASE, MITOCHONDRIAL-RELATED"/>
    <property type="match status" value="1"/>
</dbReference>
<dbReference type="Pfam" id="PF02770">
    <property type="entry name" value="Acyl-CoA_dh_M"/>
    <property type="match status" value="1"/>
</dbReference>
<organism evidence="18 19">
    <name type="scientific">Kineococcus gynurae</name>
    <dbReference type="NCBI Taxonomy" id="452979"/>
    <lineage>
        <taxon>Bacteria</taxon>
        <taxon>Bacillati</taxon>
        <taxon>Actinomycetota</taxon>
        <taxon>Actinomycetes</taxon>
        <taxon>Kineosporiales</taxon>
        <taxon>Kineosporiaceae</taxon>
        <taxon>Kineococcus</taxon>
    </lineage>
</organism>
<proteinExistence type="inferred from homology"/>
<dbReference type="SUPFAM" id="SSF56645">
    <property type="entry name" value="Acyl-CoA dehydrogenase NM domain-like"/>
    <property type="match status" value="1"/>
</dbReference>
<protein>
    <recommendedName>
        <fullName evidence="10">Dibenzothiophene monooxygenase</fullName>
        <ecNumber evidence="9">1.14.14.21</ecNumber>
    </recommendedName>
</protein>
<keyword evidence="2" id="KW-0285">Flavoprotein</keyword>
<evidence type="ECO:0000259" key="17">
    <source>
        <dbReference type="Pfam" id="PF08028"/>
    </source>
</evidence>
<dbReference type="Gene3D" id="1.10.540.10">
    <property type="entry name" value="Acyl-CoA dehydrogenase/oxidase, N-terminal domain"/>
    <property type="match status" value="1"/>
</dbReference>
<evidence type="ECO:0000313" key="18">
    <source>
        <dbReference type="EMBL" id="MFB9378249.1"/>
    </source>
</evidence>
<evidence type="ECO:0000256" key="12">
    <source>
        <dbReference type="ARBA" id="ARBA00048445"/>
    </source>
</evidence>
<dbReference type="Gene3D" id="2.40.110.10">
    <property type="entry name" value="Butyryl-CoA Dehydrogenase, subunit A, domain 2"/>
    <property type="match status" value="1"/>
</dbReference>
<evidence type="ECO:0000256" key="9">
    <source>
        <dbReference type="ARBA" id="ARBA00034328"/>
    </source>
</evidence>
<evidence type="ECO:0000256" key="8">
    <source>
        <dbReference type="ARBA" id="ARBA00034317"/>
    </source>
</evidence>
<evidence type="ECO:0000259" key="16">
    <source>
        <dbReference type="Pfam" id="PF02771"/>
    </source>
</evidence>
<evidence type="ECO:0000256" key="7">
    <source>
        <dbReference type="ARBA" id="ARBA00034307"/>
    </source>
</evidence>
<evidence type="ECO:0000256" key="11">
    <source>
        <dbReference type="ARBA" id="ARBA00047859"/>
    </source>
</evidence>
<evidence type="ECO:0000256" key="5">
    <source>
        <dbReference type="ARBA" id="ARBA00023002"/>
    </source>
</evidence>
<evidence type="ECO:0000256" key="13">
    <source>
        <dbReference type="ARBA" id="ARBA00049456"/>
    </source>
</evidence>
<dbReference type="RefSeq" id="WP_380137208.1">
    <property type="nucleotide sequence ID" value="NZ_JBHLUI010000008.1"/>
</dbReference>
<evidence type="ECO:0000256" key="2">
    <source>
        <dbReference type="ARBA" id="ARBA00022630"/>
    </source>
</evidence>
<evidence type="ECO:0000256" key="10">
    <source>
        <dbReference type="ARBA" id="ARBA00034345"/>
    </source>
</evidence>
<dbReference type="Pfam" id="PF02771">
    <property type="entry name" value="Acyl-CoA_dh_N"/>
    <property type="match status" value="1"/>
</dbReference>
<evidence type="ECO:0000256" key="6">
    <source>
        <dbReference type="ARBA" id="ARBA00023033"/>
    </source>
</evidence>
<dbReference type="InterPro" id="IPR006091">
    <property type="entry name" value="Acyl-CoA_Oxase/DH_mid-dom"/>
</dbReference>
<dbReference type="PIRSF" id="PIRSF016578">
    <property type="entry name" value="HsaA"/>
    <property type="match status" value="1"/>
</dbReference>
<dbReference type="Proteomes" id="UP001589748">
    <property type="component" value="Unassembled WGS sequence"/>
</dbReference>
<dbReference type="InterPro" id="IPR013107">
    <property type="entry name" value="Acyl-CoA_DH_C"/>
</dbReference>
<reference evidence="18 19" key="1">
    <citation type="submission" date="2024-09" db="EMBL/GenBank/DDBJ databases">
        <authorList>
            <person name="Sun Q."/>
            <person name="Mori K."/>
        </authorList>
    </citation>
    <scope>NUCLEOTIDE SEQUENCE [LARGE SCALE GENOMIC DNA]</scope>
    <source>
        <strain evidence="18 19">TISTR 1856</strain>
    </source>
</reference>
<feature type="domain" description="Acyl-CoA dehydrogenase/oxidase N-terminal" evidence="16">
    <location>
        <begin position="39"/>
        <end position="137"/>
    </location>
</feature>
<keyword evidence="6" id="KW-0503">Monooxygenase</keyword>
<feature type="domain" description="Acyl-CoA oxidase/dehydrogenase middle" evidence="15">
    <location>
        <begin position="167"/>
        <end position="235"/>
    </location>
</feature>
<evidence type="ECO:0000259" key="15">
    <source>
        <dbReference type="Pfam" id="PF02770"/>
    </source>
</evidence>
<evidence type="ECO:0000256" key="3">
    <source>
        <dbReference type="ARBA" id="ARBA00022643"/>
    </source>
</evidence>
<comment type="catalytic activity">
    <reaction evidence="12">
        <text>dibenzothiophene 5-oxide + FMNH2 + O2 = dibenzothiophene 5,5-dioxide + FMN + H2O + H(+)</text>
        <dbReference type="Rhea" id="RHEA:49080"/>
        <dbReference type="ChEBI" id="CHEBI:15377"/>
        <dbReference type="ChEBI" id="CHEBI:15378"/>
        <dbReference type="ChEBI" id="CHEBI:15379"/>
        <dbReference type="ChEBI" id="CHEBI:23683"/>
        <dbReference type="ChEBI" id="CHEBI:57618"/>
        <dbReference type="ChEBI" id="CHEBI:58210"/>
        <dbReference type="ChEBI" id="CHEBI:90356"/>
    </reaction>
</comment>
<dbReference type="PANTHER" id="PTHR43884">
    <property type="entry name" value="ACYL-COA DEHYDROGENASE"/>
    <property type="match status" value="1"/>
</dbReference>
<evidence type="ECO:0000313" key="19">
    <source>
        <dbReference type="Proteomes" id="UP001589748"/>
    </source>
</evidence>
<evidence type="ECO:0000256" key="1">
    <source>
        <dbReference type="ARBA" id="ARBA00004496"/>
    </source>
</evidence>
<dbReference type="InterPro" id="IPR009100">
    <property type="entry name" value="AcylCoA_DH/oxidase_NM_dom_sf"/>
</dbReference>
<comment type="similarity">
    <text evidence="8">Belongs to the DszC flavin monooxygenase family.</text>
</comment>
<dbReference type="Gene3D" id="1.20.140.10">
    <property type="entry name" value="Butyryl-CoA Dehydrogenase, subunit A, domain 3"/>
    <property type="match status" value="1"/>
</dbReference>
<dbReference type="InterPro" id="IPR046373">
    <property type="entry name" value="Acyl-CoA_Oxase/DH_mid-dom_sf"/>
</dbReference>
<dbReference type="SUPFAM" id="SSF47203">
    <property type="entry name" value="Acyl-CoA dehydrogenase C-terminal domain-like"/>
    <property type="match status" value="1"/>
</dbReference>
<keyword evidence="5" id="KW-0560">Oxidoreductase</keyword>
<comment type="caution">
    <text evidence="18">The sequence shown here is derived from an EMBL/GenBank/DDBJ whole genome shotgun (WGS) entry which is preliminary data.</text>
</comment>
<gene>
    <name evidence="18" type="ORF">ACFFVI_14860</name>
</gene>
<comment type="pathway">
    <text evidence="7">Sulfur metabolism; dibenzothiophene degradation.</text>
</comment>
<dbReference type="InterPro" id="IPR013786">
    <property type="entry name" value="AcylCoA_DH/ox_N"/>
</dbReference>
<sequence length="423" mass="45397">MSTVTSAPATSPASPATATSETSETSGTSGTSGPTSVQEVLTAAREVADTLGLDALERDRANAEPFAEAEQLRRAGLPSILLPTEIGGGGHPWSVALEVVREIARTDGSISQLVAYHYVNAHNLVWVADDEGRQRWGVPSVRSQWLWGDSVNPVDPDLQLVRVPGSDDYLLRGTKNFSTGASVGDVTVVGAVTDDTQRNLLVVVPRETPGFVKGGDWDNLGQRLSASGSVRFEDVRITPDAVLGSAEDSGVYGSLVTPAIQAAFGHFYLGVTRGALETAADYTRTTTRPWLLSDVTDATEDPYILATYGRLVARLRAAEALGRSVGESLSQAHARGCDLTWAERGEVAEEIAALKVVSSDLAIETTSAIYEVTGARASSNRYGFDRFWRNVRTHTLHDPVQYKAREVGRHFLTGEYPGFTLYT</sequence>
<dbReference type="EC" id="1.14.14.21" evidence="9"/>
<accession>A0ABV5LW24</accession>
<feature type="domain" description="Acyl-CoA dehydrogenase C-terminal" evidence="17">
    <location>
        <begin position="264"/>
        <end position="399"/>
    </location>
</feature>
<keyword evidence="19" id="KW-1185">Reference proteome</keyword>
<comment type="subcellular location">
    <subcellularLocation>
        <location evidence="1">Cytoplasm</location>
    </subcellularLocation>
</comment>
<comment type="catalytic activity">
    <reaction evidence="13">
        <text>dibenzothiophene + 2 FMNH2 + 2 O2 = dibenzothiophene 5,5-dioxide + 2 FMN + 2 H2O + 2 H(+)</text>
        <dbReference type="Rhea" id="RHEA:49072"/>
        <dbReference type="ChEBI" id="CHEBI:15377"/>
        <dbReference type="ChEBI" id="CHEBI:15378"/>
        <dbReference type="ChEBI" id="CHEBI:15379"/>
        <dbReference type="ChEBI" id="CHEBI:23681"/>
        <dbReference type="ChEBI" id="CHEBI:57618"/>
        <dbReference type="ChEBI" id="CHEBI:58210"/>
        <dbReference type="ChEBI" id="CHEBI:90356"/>
        <dbReference type="EC" id="1.14.14.21"/>
    </reaction>
</comment>
<dbReference type="InterPro" id="IPR036250">
    <property type="entry name" value="AcylCo_DH-like_C"/>
</dbReference>
<dbReference type="InterPro" id="IPR037069">
    <property type="entry name" value="AcylCoA_DH/ox_N_sf"/>
</dbReference>
<name>A0ABV5LW24_9ACTN</name>
<evidence type="ECO:0000256" key="14">
    <source>
        <dbReference type="SAM" id="MobiDB-lite"/>
    </source>
</evidence>
<evidence type="ECO:0000256" key="4">
    <source>
        <dbReference type="ARBA" id="ARBA00022741"/>
    </source>
</evidence>